<evidence type="ECO:0000313" key="3">
    <source>
        <dbReference type="Proteomes" id="UP000604117"/>
    </source>
</evidence>
<dbReference type="EMBL" id="BONE01000033">
    <property type="protein sequence ID" value="GIF74594.1"/>
    <property type="molecule type" value="Genomic_DNA"/>
</dbReference>
<name>A0ABQ4CTJ2_9ACTN</name>
<evidence type="ECO:0000256" key="1">
    <source>
        <dbReference type="SAM" id="SignalP"/>
    </source>
</evidence>
<evidence type="ECO:0008006" key="4">
    <source>
        <dbReference type="Google" id="ProtNLM"/>
    </source>
</evidence>
<comment type="caution">
    <text evidence="2">The sequence shown here is derived from an EMBL/GenBank/DDBJ whole genome shotgun (WGS) entry which is preliminary data.</text>
</comment>
<sequence length="213" mass="21850">MRRVLAPLLLAALIVGSVATPAHAAPVTLTSGHVDILDVDYSGGALVLRVLDETGTTAVERNPSDVTFRVPVAARLTSIPGTPAWSFLGTGGTAWVLPQNSVPGLLWAGWNTTEIPAGVFVDDKVTFRLTAVGGPAGFSIYTASGGTPTVLFDSGNGLPDTLALPRLTHSHVNWAFDAAGTYTVTFSVTGVLASTGATVTSGSRAFTFQVLAG</sequence>
<protein>
    <recommendedName>
        <fullName evidence="4">Surface-anchored protein</fullName>
    </recommendedName>
</protein>
<dbReference type="InterPro" id="IPR022435">
    <property type="entry name" value="Surface-anchored_actinobac"/>
</dbReference>
<keyword evidence="1" id="KW-0732">Signal</keyword>
<reference evidence="2 3" key="1">
    <citation type="submission" date="2021-01" db="EMBL/GenBank/DDBJ databases">
        <title>Whole genome shotgun sequence of Asanoa siamensis NBRC 107932.</title>
        <authorList>
            <person name="Komaki H."/>
            <person name="Tamura T."/>
        </authorList>
    </citation>
    <scope>NUCLEOTIDE SEQUENCE [LARGE SCALE GENOMIC DNA]</scope>
    <source>
        <strain evidence="2 3">NBRC 107932</strain>
    </source>
</reference>
<dbReference type="NCBIfam" id="NF038134">
    <property type="entry name" value="choice_anch_M"/>
    <property type="match status" value="1"/>
</dbReference>
<evidence type="ECO:0000313" key="2">
    <source>
        <dbReference type="EMBL" id="GIF74594.1"/>
    </source>
</evidence>
<dbReference type="RefSeq" id="WP_203715275.1">
    <property type="nucleotide sequence ID" value="NZ_BONE01000033.1"/>
</dbReference>
<dbReference type="Proteomes" id="UP000604117">
    <property type="component" value="Unassembled WGS sequence"/>
</dbReference>
<organism evidence="2 3">
    <name type="scientific">Asanoa siamensis</name>
    <dbReference type="NCBI Taxonomy" id="926357"/>
    <lineage>
        <taxon>Bacteria</taxon>
        <taxon>Bacillati</taxon>
        <taxon>Actinomycetota</taxon>
        <taxon>Actinomycetes</taxon>
        <taxon>Micromonosporales</taxon>
        <taxon>Micromonosporaceae</taxon>
        <taxon>Asanoa</taxon>
    </lineage>
</organism>
<feature type="signal peptide" evidence="1">
    <location>
        <begin position="1"/>
        <end position="24"/>
    </location>
</feature>
<proteinExistence type="predicted"/>
<gene>
    <name evidence="2" type="ORF">Asi02nite_41120</name>
</gene>
<feature type="chain" id="PRO_5046416844" description="Surface-anchored protein" evidence="1">
    <location>
        <begin position="25"/>
        <end position="213"/>
    </location>
</feature>
<dbReference type="NCBIfam" id="TIGR03769">
    <property type="entry name" value="P_ac_wall_RPT"/>
    <property type="match status" value="1"/>
</dbReference>
<accession>A0ABQ4CTJ2</accession>
<keyword evidence="3" id="KW-1185">Reference proteome</keyword>